<keyword evidence="3" id="KW-0378">Hydrolase</keyword>
<keyword evidence="1" id="KW-0808">Transferase</keyword>
<evidence type="ECO:0000256" key="4">
    <source>
        <dbReference type="ARBA" id="ARBA00022840"/>
    </source>
</evidence>
<feature type="domain" description="RNA-dependent RNA polymerase alsuviricetes" evidence="5">
    <location>
        <begin position="1622"/>
        <end position="1946"/>
    </location>
</feature>
<dbReference type="GO" id="GO:0016787">
    <property type="term" value="F:hydrolase activity"/>
    <property type="evidence" value="ECO:0007669"/>
    <property type="project" value="UniProtKB-KW"/>
</dbReference>
<reference evidence="8" key="1">
    <citation type="submission" date="2020-11" db="EMBL/GenBank/DDBJ databases">
        <authorList>
            <person name="Huang H.-J."/>
            <person name="Li J.-M."/>
        </authorList>
    </citation>
    <scope>NUCLEOTIDE SEQUENCE</scope>
    <source>
        <strain evidence="8">FY-Q</strain>
    </source>
</reference>
<dbReference type="GO" id="GO:0016556">
    <property type="term" value="P:mRNA modification"/>
    <property type="evidence" value="ECO:0007669"/>
    <property type="project" value="InterPro"/>
</dbReference>
<dbReference type="Pfam" id="PF01443">
    <property type="entry name" value="Viral_helicase1"/>
    <property type="match status" value="1"/>
</dbReference>
<feature type="domain" description="Alphavirus-like MT" evidence="7">
    <location>
        <begin position="291"/>
        <end position="651"/>
    </location>
</feature>
<dbReference type="GO" id="GO:0003968">
    <property type="term" value="F:RNA-directed RNA polymerase activity"/>
    <property type="evidence" value="ECO:0007669"/>
    <property type="project" value="InterPro"/>
</dbReference>
<keyword evidence="4" id="KW-0067">ATP-binding</keyword>
<dbReference type="InterPro" id="IPR027351">
    <property type="entry name" value="(+)RNA_virus_helicase_core_dom"/>
</dbReference>
<dbReference type="GO" id="GO:0006351">
    <property type="term" value="P:DNA-templated transcription"/>
    <property type="evidence" value="ECO:0007669"/>
    <property type="project" value="InterPro"/>
</dbReference>
<evidence type="ECO:0000259" key="6">
    <source>
        <dbReference type="Pfam" id="PF01443"/>
    </source>
</evidence>
<dbReference type="GO" id="GO:0006396">
    <property type="term" value="P:RNA processing"/>
    <property type="evidence" value="ECO:0007669"/>
    <property type="project" value="InterPro"/>
</dbReference>
<organism evidence="8">
    <name type="scientific">Bemisia tabaci beny-like virus 5</name>
    <dbReference type="NCBI Taxonomy" id="2840012"/>
    <lineage>
        <taxon>Viruses</taxon>
        <taxon>Riboviria</taxon>
        <taxon>Orthornavirae</taxon>
        <taxon>Kitrinoviricota</taxon>
        <taxon>Alsuviricetes</taxon>
        <taxon>Hepelivirales</taxon>
        <taxon>Benyviridae</taxon>
    </lineage>
</organism>
<evidence type="ECO:0000259" key="5">
    <source>
        <dbReference type="Pfam" id="PF00978"/>
    </source>
</evidence>
<dbReference type="InterPro" id="IPR001788">
    <property type="entry name" value="RNA-dep_RNA_pol_alsuvir"/>
</dbReference>
<reference evidence="8" key="2">
    <citation type="journal article" date="2021" name="NPJ Biofilms Microbiomes">
        <title>Diversity and infectivity of the RNA virome among different cryptic species of an agriculturally important insect vector: whitefly Bemisia tabaci.</title>
        <authorList>
            <person name="Huang H.J."/>
            <person name="Ye Z.X."/>
            <person name="Wang X."/>
            <person name="Yan X.T."/>
            <person name="Zhang Y."/>
            <person name="He Y.J."/>
            <person name="Qi Y.H."/>
            <person name="Zhang X.D."/>
            <person name="Zhuo J.C."/>
            <person name="Lu G."/>
            <person name="Lu J.B."/>
            <person name="Mao Q.Z."/>
            <person name="Sun Z.T."/>
            <person name="Yan F."/>
            <person name="Chen J.P."/>
            <person name="Zhang C.X."/>
            <person name="Li J.M."/>
        </authorList>
    </citation>
    <scope>NUCLEOTIDE SEQUENCE</scope>
    <source>
        <strain evidence="8">FY-Q</strain>
    </source>
</reference>
<evidence type="ECO:0000256" key="3">
    <source>
        <dbReference type="ARBA" id="ARBA00022801"/>
    </source>
</evidence>
<evidence type="ECO:0000313" key="8">
    <source>
        <dbReference type="EMBL" id="QWC36505.1"/>
    </source>
</evidence>
<dbReference type="InterPro" id="IPR002588">
    <property type="entry name" value="Alphavirus-like_MT_dom"/>
</dbReference>
<sequence>MGADLQKKLDLKLQSFATMDATILDNWTQNVPIKDPSTPRQMYMALAASPNAKKLAITGSCWEKLFTNPECFYTEDDYSYTRATIQPRNSERVRYCDNGDIVYKVRNPLARTLHDLIMMVRYSEFGKETELFTQCFCSRPVSNCNKCKKSPHNSKSNGPMTLWLEFSNSAEGALHLVGAKKMAQMGRVKLPPHSTPTSMWCDFFDLAIMCYSGYNIYAELAREPRNNNLFEGPKCSGVHYTLDLRANMIVGIEAEQMIEECKRLHTADLAKSQAQISFTADLRSTPKVNIKLSDSEKAAVKSYLGFAVMSNNKEFSTSDHKFLQVSRELIRRTMRGFFPEGHSAVMVLHIGCTMYEYKMWRSNEGHEFLLGMYQDKDVGRIHDVAVAEVAKILNIKKRRGIKNEAAMRTISHLGIDDILNTINASHSRKRIHTVMPQSKYSTLIFEDSLYDISEEQILDYFEQTGAVTGFATLFIPDVFVTDTTLSSDIYDYEEYYDDSEMFSEWLDKVWPQVLLLTPFLPWDHLLTVVHKVFHWLGTKGTHIVMDWLKGLPDAEFPFEEVTGVSFDIFKIKPIVAAISSALRKILKRNYCRSRVTWKGGYDAGYDHKWHCWRKWISTRRIVGNNGYSIDWSVHERIGEMYILRFYRSTGKDNIVFKMQLPAEKTTVMVADVQSAWNPVTKRLGPLKYFPILAKNWYQLYNWAMAEPPESLDFSIMLTTLNRIRGGLSLNSNVLVEAMRIQDTEAVKVALACLLEVLRVKGVICDINNVKENLISYDTNIKLLLKSLATTAATICTAGLIVPAAYLLKWMFDANPSYVFVMESVMPKVSVARGKKSRVTPHDILNSVRVDHIYRLDPESYDKSCFLCNCQAQGLFSATSPDEGQQFVCHTKEKKSLQKIVVTESQIVEIMETLTSAEEYHITSPSIPGWIKETLRYLEANKLGMTIETEIDFITGGPGTGKTVVIKEIANAFEDNGDQVVICVPFNALRNEYNNSTMLRGAEKTFVVKTPYHMLGVTSCDVLIVDEATAVSWTLVYAMLLRARPKRLFLVGDKNQTKLNTEQGEGKDILSHNLDWETIPKHEMIWNFRLDPWRVKYLNMKFGYFMRTRRQDHMPPEIITADEYSRLRDTLNISRELVFTHESSKSTFGYVSSAATLGTVENHSVRTSQGHTYDNVAVAYNMSDTKVATVHGMLCVAISRARFKTYFVVQNADDPHIVDLKKMLCINDQESIERIKAATFPEPPVGHKNVEIPDPRLDKVIDEKLTQAEITDTYESMEFLAKEPAPSCVTMSDSVSETFTARDDLYDYYSSIFHMCAPDLLLRSVSNTDLSNRSVLLTDLSNRSVSNTDDLKSTVTRMLGEYYFDDVMMGRVQQPQATSVQHPLRKRDGKFLLPLEILTGIITNLSGYMLLGEDYRVLAKNPDDNKVDFCYRLCEEHVFPFTEFDVPIPVYTRGKIWCARNALVQVSRRYIGEYQLIRIGEDFAFDVGEMPDEELYDYLPEHKIVPIEKPKYVGYLSITRFKPDLTRRQEINSATTHVPIMSSYKAADTVLQNDMRLEKFRAGKDAYRLGKLIDPSGALLTEPCINYAAPSLGPSSTRSIVINWEGFIFNRTKANKLVRRRQQPYRAIAPGMANHYNNSPEETLVAAQRLSSDKPKPRLCSESESFAARVAQHAFDTHFKALRHDDWLEYNAMLDKGLKDIKSRNYYGRAKAECGNFKRFVLKFHNKDQIKPIKNNELDISKGGQGILQTPADVNLEFVLWMRMLNKIFFDSKLPHLHYDNLIPTEQFRRELTMNISKMPISANIAIVDAKQFDSQQSEVTLEIERKFLKLLGAHLPVLDKYYNCRGKSNFRAFGLFKGQTNGEKGSGFPDTLLGNTILQTCMSTYVLSGIGPMCVAAKGDDHLRIQSGISVNKERLKELKTYTNMELKIDIGTGGEFCGDTITPVGAFPSINRAAVKTVAMRAINYSQFCEKQQALRDKIEEYKRCGLRETIVFGAKAEKVSINQTETALAFINSMAHINKQQWLQITRKFYKKRFFLPTASGPTII</sequence>
<dbReference type="GO" id="GO:0003723">
    <property type="term" value="F:RNA binding"/>
    <property type="evidence" value="ECO:0007669"/>
    <property type="project" value="InterPro"/>
</dbReference>
<protein>
    <submittedName>
        <fullName evidence="8">Polyprotein</fullName>
    </submittedName>
</protein>
<evidence type="ECO:0000256" key="1">
    <source>
        <dbReference type="ARBA" id="ARBA00022679"/>
    </source>
</evidence>
<proteinExistence type="predicted"/>
<dbReference type="Pfam" id="PF00978">
    <property type="entry name" value="RdRP_2"/>
    <property type="match status" value="1"/>
</dbReference>
<evidence type="ECO:0000256" key="2">
    <source>
        <dbReference type="ARBA" id="ARBA00022741"/>
    </source>
</evidence>
<accession>A0A8E8FVF8</accession>
<dbReference type="GO" id="GO:0008174">
    <property type="term" value="F:mRNA methyltransferase activity"/>
    <property type="evidence" value="ECO:0007669"/>
    <property type="project" value="InterPro"/>
</dbReference>
<feature type="domain" description="(+)RNA virus helicase C-terminal" evidence="6">
    <location>
        <begin position="953"/>
        <end position="1206"/>
    </location>
</feature>
<dbReference type="Pfam" id="PF01660">
    <property type="entry name" value="Vmethyltransf"/>
    <property type="match status" value="1"/>
</dbReference>
<name>A0A8E8FVF8_9VIRU</name>
<dbReference type="GO" id="GO:0005524">
    <property type="term" value="F:ATP binding"/>
    <property type="evidence" value="ECO:0007669"/>
    <property type="project" value="UniProtKB-KW"/>
</dbReference>
<dbReference type="EMBL" id="MW256698">
    <property type="protein sequence ID" value="QWC36505.1"/>
    <property type="molecule type" value="Genomic_RNA"/>
</dbReference>
<evidence type="ECO:0000259" key="7">
    <source>
        <dbReference type="Pfam" id="PF01660"/>
    </source>
</evidence>
<keyword evidence="2" id="KW-0547">Nucleotide-binding</keyword>